<dbReference type="EMBL" id="HADZ01000871">
    <property type="protein sequence ID" value="SBP64812.1"/>
    <property type="molecule type" value="Transcribed_RNA"/>
</dbReference>
<name>A0A1A8BB80_NOTKA</name>
<reference evidence="1" key="1">
    <citation type="submission" date="2016-05" db="EMBL/GenBank/DDBJ databases">
        <authorList>
            <person name="Lavstsen T."/>
            <person name="Jespersen J.S."/>
        </authorList>
    </citation>
    <scope>NUCLEOTIDE SEQUENCE</scope>
    <source>
        <tissue evidence="1">Brain</tissue>
    </source>
</reference>
<feature type="non-terminal residue" evidence="1">
    <location>
        <position position="50"/>
    </location>
</feature>
<accession>A0A1A8BB80</accession>
<sequence>PGSQLFVLQVGVARAPPDPDSANQRARGFKERCDNSPLLMIICNIADYNE</sequence>
<evidence type="ECO:0000313" key="1">
    <source>
        <dbReference type="EMBL" id="SBP64812.1"/>
    </source>
</evidence>
<dbReference type="AlphaFoldDB" id="A0A1A8BB80"/>
<organism evidence="1">
    <name type="scientific">Nothobranchius kadleci</name>
    <name type="common">African annual killifish</name>
    <dbReference type="NCBI Taxonomy" id="1051664"/>
    <lineage>
        <taxon>Eukaryota</taxon>
        <taxon>Metazoa</taxon>
        <taxon>Chordata</taxon>
        <taxon>Craniata</taxon>
        <taxon>Vertebrata</taxon>
        <taxon>Euteleostomi</taxon>
        <taxon>Actinopterygii</taxon>
        <taxon>Neopterygii</taxon>
        <taxon>Teleostei</taxon>
        <taxon>Neoteleostei</taxon>
        <taxon>Acanthomorphata</taxon>
        <taxon>Ovalentaria</taxon>
        <taxon>Atherinomorphae</taxon>
        <taxon>Cyprinodontiformes</taxon>
        <taxon>Nothobranchiidae</taxon>
        <taxon>Nothobranchius</taxon>
    </lineage>
</organism>
<gene>
    <name evidence="1" type="primary">Nfu_g_1_012390</name>
</gene>
<protein>
    <submittedName>
        <fullName evidence="1">Uncharacterized protein</fullName>
    </submittedName>
</protein>
<reference evidence="1" key="2">
    <citation type="submission" date="2016-06" db="EMBL/GenBank/DDBJ databases">
        <title>The genome of a short-lived fish provides insights into sex chromosome evolution and the genetic control of aging.</title>
        <authorList>
            <person name="Reichwald K."/>
            <person name="Felder M."/>
            <person name="Petzold A."/>
            <person name="Koch P."/>
            <person name="Groth M."/>
            <person name="Platzer M."/>
        </authorList>
    </citation>
    <scope>NUCLEOTIDE SEQUENCE</scope>
    <source>
        <tissue evidence="1">Brain</tissue>
    </source>
</reference>
<feature type="non-terminal residue" evidence="1">
    <location>
        <position position="1"/>
    </location>
</feature>
<proteinExistence type="predicted"/>